<comment type="caution">
    <text evidence="1">The sequence shown here is derived from an EMBL/GenBank/DDBJ whole genome shotgun (WGS) entry which is preliminary data.</text>
</comment>
<dbReference type="EMBL" id="JAAIYP010000039">
    <property type="protein sequence ID" value="NFV81189.1"/>
    <property type="molecule type" value="Genomic_DNA"/>
</dbReference>
<gene>
    <name evidence="1" type="ORF">G4223_13810</name>
</gene>
<organism evidence="1 2">
    <name type="scientific">Magnetospirillum aberrantis SpK</name>
    <dbReference type="NCBI Taxonomy" id="908842"/>
    <lineage>
        <taxon>Bacteria</taxon>
        <taxon>Pseudomonadati</taxon>
        <taxon>Pseudomonadota</taxon>
        <taxon>Alphaproteobacteria</taxon>
        <taxon>Rhodospirillales</taxon>
        <taxon>Rhodospirillaceae</taxon>
        <taxon>Magnetospirillum</taxon>
    </lineage>
</organism>
<keyword evidence="2" id="KW-1185">Reference proteome</keyword>
<evidence type="ECO:0000313" key="1">
    <source>
        <dbReference type="EMBL" id="NFV81189.1"/>
    </source>
</evidence>
<evidence type="ECO:0008006" key="3">
    <source>
        <dbReference type="Google" id="ProtNLM"/>
    </source>
</evidence>
<evidence type="ECO:0000313" key="2">
    <source>
        <dbReference type="Proteomes" id="UP000480684"/>
    </source>
</evidence>
<accession>A0A7C9UX76</accession>
<reference evidence="1 2" key="1">
    <citation type="submission" date="2020-02" db="EMBL/GenBank/DDBJ databases">
        <authorList>
            <person name="Dziuba M."/>
            <person name="Kuznetsov B."/>
            <person name="Mardanov A."/>
            <person name="Ravin N."/>
            <person name="Grouzdev D."/>
        </authorList>
    </citation>
    <scope>NUCLEOTIDE SEQUENCE [LARGE SCALE GENOMIC DNA]</scope>
    <source>
        <strain evidence="1 2">SpK</strain>
    </source>
</reference>
<name>A0A7C9UX76_9PROT</name>
<protein>
    <recommendedName>
        <fullName evidence="3">Flagellin</fullName>
    </recommendedName>
</protein>
<dbReference type="AlphaFoldDB" id="A0A7C9UX76"/>
<dbReference type="Proteomes" id="UP000480684">
    <property type="component" value="Unassembled WGS sequence"/>
</dbReference>
<sequence>MPSSTFNFGQSMSQLNSALSRQAFEIQFQQLQKANIQKINDKIASLNDNPIADRKISELGKQITKLNDQLEPLSNYAFLNDANEIRYGTIQDATQQVQDMFGNVDADGNLSQETADAINAQMRQLSEELRRVREVSHPDMVDPGINKRVRGMADTLDGMTVTAGAVDGDNKAVLKYLVKVYNDALVGQTVSDDQSTRANRLSTQIMGKISEAQAEAETVKYEAYTKPQAEIEKMKEETALFLQSISLGYELQQSSTEQMINSMNGVKSPTGTFLDVMT</sequence>
<proteinExistence type="predicted"/>
<dbReference type="RefSeq" id="WP_163680861.1">
    <property type="nucleotide sequence ID" value="NZ_JAAIYP010000039.1"/>
</dbReference>